<name>A0AAV1TDA9_9STRA</name>
<gene>
    <name evidence="1" type="ORF">PM001_LOCUS5446</name>
</gene>
<dbReference type="AlphaFoldDB" id="A0AAV1TDA9"/>
<evidence type="ECO:0000313" key="2">
    <source>
        <dbReference type="Proteomes" id="UP001162060"/>
    </source>
</evidence>
<dbReference type="Proteomes" id="UP001162060">
    <property type="component" value="Unassembled WGS sequence"/>
</dbReference>
<dbReference type="EMBL" id="CAKLBY020000045">
    <property type="protein sequence ID" value="CAK7916679.1"/>
    <property type="molecule type" value="Genomic_DNA"/>
</dbReference>
<accession>A0AAV1TDA9</accession>
<sequence length="129" mass="14580">MLYQRSTELSSAIHTNKETFHAVKGRDQRKEEIYDERLIATDEIRHEEAYPLHSRSVHQPETIAIIKGEFQEQTDGLVEGDTFEGDGVVEIKSPAEDKITMRSTMVIDAIEAGKEAVGLENDQCRCDTT</sequence>
<evidence type="ECO:0000313" key="1">
    <source>
        <dbReference type="EMBL" id="CAK7916679.1"/>
    </source>
</evidence>
<protein>
    <submittedName>
        <fullName evidence="1">Uncharacterized protein</fullName>
    </submittedName>
</protein>
<organism evidence="1 2">
    <name type="scientific">Peronospora matthiolae</name>
    <dbReference type="NCBI Taxonomy" id="2874970"/>
    <lineage>
        <taxon>Eukaryota</taxon>
        <taxon>Sar</taxon>
        <taxon>Stramenopiles</taxon>
        <taxon>Oomycota</taxon>
        <taxon>Peronosporomycetes</taxon>
        <taxon>Peronosporales</taxon>
        <taxon>Peronosporaceae</taxon>
        <taxon>Peronospora</taxon>
    </lineage>
</organism>
<reference evidence="1" key="1">
    <citation type="submission" date="2024-01" db="EMBL/GenBank/DDBJ databases">
        <authorList>
            <person name="Webb A."/>
        </authorList>
    </citation>
    <scope>NUCLEOTIDE SEQUENCE</scope>
    <source>
        <strain evidence="1">Pm1</strain>
    </source>
</reference>
<proteinExistence type="predicted"/>
<comment type="caution">
    <text evidence="1">The sequence shown here is derived from an EMBL/GenBank/DDBJ whole genome shotgun (WGS) entry which is preliminary data.</text>
</comment>